<reference evidence="1 2" key="1">
    <citation type="journal article" date="2014" name="PLoS ONE">
        <title>Global Analysis of Gene Expression Profiles in Physic Nut (Jatropha curcas L.) Seedlings Exposed to Salt Stress.</title>
        <authorList>
            <person name="Zhang L."/>
            <person name="Zhang C."/>
            <person name="Wu P."/>
            <person name="Chen Y."/>
            <person name="Li M."/>
            <person name="Jiang H."/>
            <person name="Wu G."/>
        </authorList>
    </citation>
    <scope>NUCLEOTIDE SEQUENCE [LARGE SCALE GENOMIC DNA]</scope>
    <source>
        <strain evidence="2">cv. GZQX0401</strain>
        <tissue evidence="1">Young leaves</tissue>
    </source>
</reference>
<sequence>METLSHRLVDNIYQSRRLVQTISKATDNHHSASPLLFTIKGQPSQWSILDFKPPFGAQHFIKVIVWRKQSQKLLTTSMAHLLYSSSSKGEPT</sequence>
<dbReference type="AlphaFoldDB" id="A0A067K120"/>
<organism evidence="1 2">
    <name type="scientific">Jatropha curcas</name>
    <name type="common">Barbados nut</name>
    <dbReference type="NCBI Taxonomy" id="180498"/>
    <lineage>
        <taxon>Eukaryota</taxon>
        <taxon>Viridiplantae</taxon>
        <taxon>Streptophyta</taxon>
        <taxon>Embryophyta</taxon>
        <taxon>Tracheophyta</taxon>
        <taxon>Spermatophyta</taxon>
        <taxon>Magnoliopsida</taxon>
        <taxon>eudicotyledons</taxon>
        <taxon>Gunneridae</taxon>
        <taxon>Pentapetalae</taxon>
        <taxon>rosids</taxon>
        <taxon>fabids</taxon>
        <taxon>Malpighiales</taxon>
        <taxon>Euphorbiaceae</taxon>
        <taxon>Crotonoideae</taxon>
        <taxon>Jatropheae</taxon>
        <taxon>Jatropha</taxon>
    </lineage>
</organism>
<evidence type="ECO:0000313" key="2">
    <source>
        <dbReference type="Proteomes" id="UP000027138"/>
    </source>
</evidence>
<dbReference type="Proteomes" id="UP000027138">
    <property type="component" value="Unassembled WGS sequence"/>
</dbReference>
<evidence type="ECO:0000313" key="1">
    <source>
        <dbReference type="EMBL" id="KDP25960.1"/>
    </source>
</evidence>
<dbReference type="EMBL" id="KK914944">
    <property type="protein sequence ID" value="KDP25960.1"/>
    <property type="molecule type" value="Genomic_DNA"/>
</dbReference>
<keyword evidence="2" id="KW-1185">Reference proteome</keyword>
<protein>
    <submittedName>
        <fullName evidence="1">Uncharacterized protein</fullName>
    </submittedName>
</protein>
<gene>
    <name evidence="1" type="ORF">JCGZ_22989</name>
</gene>
<accession>A0A067K120</accession>
<name>A0A067K120_JATCU</name>
<proteinExistence type="predicted"/>